<reference evidence="2" key="1">
    <citation type="submission" date="2013-08" db="EMBL/GenBank/DDBJ databases">
        <authorList>
            <person name="Mendez C."/>
            <person name="Richter M."/>
            <person name="Ferrer M."/>
            <person name="Sanchez J."/>
        </authorList>
    </citation>
    <scope>NUCLEOTIDE SEQUENCE</scope>
</reference>
<reference evidence="2" key="2">
    <citation type="journal article" date="2014" name="ISME J.">
        <title>Microbial stratification in low pH oxic and suboxic macroscopic growths along an acid mine drainage.</title>
        <authorList>
            <person name="Mendez-Garcia C."/>
            <person name="Mesa V."/>
            <person name="Sprenger R.R."/>
            <person name="Richter M."/>
            <person name="Diez M.S."/>
            <person name="Solano J."/>
            <person name="Bargiela R."/>
            <person name="Golyshina O.V."/>
            <person name="Manteca A."/>
            <person name="Ramos J.L."/>
            <person name="Gallego J.R."/>
            <person name="Llorente I."/>
            <person name="Martins Dos Santos V.A."/>
            <person name="Jensen O.N."/>
            <person name="Pelaez A.I."/>
            <person name="Sanchez J."/>
            <person name="Ferrer M."/>
        </authorList>
    </citation>
    <scope>NUCLEOTIDE SEQUENCE</scope>
</reference>
<organism evidence="2">
    <name type="scientific">mine drainage metagenome</name>
    <dbReference type="NCBI Taxonomy" id="410659"/>
    <lineage>
        <taxon>unclassified sequences</taxon>
        <taxon>metagenomes</taxon>
        <taxon>ecological metagenomes</taxon>
    </lineage>
</organism>
<accession>T0Z498</accession>
<proteinExistence type="predicted"/>
<dbReference type="EMBL" id="AUZX01011594">
    <property type="protein sequence ID" value="EQD42776.1"/>
    <property type="molecule type" value="Genomic_DNA"/>
</dbReference>
<dbReference type="InterPro" id="IPR024618">
    <property type="entry name" value="DUF3857"/>
</dbReference>
<dbReference type="Gene3D" id="2.60.40.3140">
    <property type="match status" value="1"/>
</dbReference>
<sequence>MSSRSLKYTVACVIALAVVVVTGAARAADASPSGADVRVLSYSADVHVQPSGAYTDRMTQVIEALTRTGAQSLNPYQEEYSKSMATMRVESAYIVTADGRRIDIPAADIVERPAPAPPGSD</sequence>
<evidence type="ECO:0000259" key="1">
    <source>
        <dbReference type="Pfam" id="PF12969"/>
    </source>
</evidence>
<dbReference type="Pfam" id="PF12969">
    <property type="entry name" value="DUF3857"/>
    <property type="match status" value="1"/>
</dbReference>
<evidence type="ECO:0000313" key="2">
    <source>
        <dbReference type="EMBL" id="EQD42776.1"/>
    </source>
</evidence>
<feature type="non-terminal residue" evidence="2">
    <location>
        <position position="121"/>
    </location>
</feature>
<feature type="domain" description="DUF3857" evidence="1">
    <location>
        <begin position="51"/>
        <end position="117"/>
    </location>
</feature>
<protein>
    <submittedName>
        <fullName evidence="2">Secreted protein</fullName>
    </submittedName>
</protein>
<name>T0Z498_9ZZZZ</name>
<comment type="caution">
    <text evidence="2">The sequence shown here is derived from an EMBL/GenBank/DDBJ whole genome shotgun (WGS) entry which is preliminary data.</text>
</comment>
<dbReference type="AlphaFoldDB" id="T0Z498"/>
<gene>
    <name evidence="2" type="ORF">B1A_15794</name>
</gene>